<evidence type="ECO:0000313" key="2">
    <source>
        <dbReference type="Proteomes" id="UP000186551"/>
    </source>
</evidence>
<dbReference type="AlphaFoldDB" id="A0A1Q5P8K6"/>
<dbReference type="STRING" id="1797110.A3841_05090"/>
<name>A0A1Q5P8K6_9BACT</name>
<protein>
    <submittedName>
        <fullName evidence="1">Uncharacterized protein</fullName>
    </submittedName>
</protein>
<proteinExistence type="predicted"/>
<dbReference type="EMBL" id="LVWA01000012">
    <property type="protein sequence ID" value="OKL38533.1"/>
    <property type="molecule type" value="Genomic_DNA"/>
</dbReference>
<sequence length="67" mass="7726">MANAQAILYSPRQVIAILLHFMLRAEGNYVFIHFKIKQMEFTPLQKLAFLVLRIMGSLISFINNLTS</sequence>
<organism evidence="1 2">
    <name type="scientific">Pontibacter flavimaris</name>
    <dbReference type="NCBI Taxonomy" id="1797110"/>
    <lineage>
        <taxon>Bacteria</taxon>
        <taxon>Pseudomonadati</taxon>
        <taxon>Bacteroidota</taxon>
        <taxon>Cytophagia</taxon>
        <taxon>Cytophagales</taxon>
        <taxon>Hymenobacteraceae</taxon>
        <taxon>Pontibacter</taxon>
    </lineage>
</organism>
<reference evidence="1 2" key="1">
    <citation type="submission" date="2016-03" db="EMBL/GenBank/DDBJ databases">
        <title>Genome sequence of Pontibacter sp. nov., of the family cytophagaceae, isolated from marine sediment of the Yellow Sea, China.</title>
        <authorList>
            <person name="Zhang G."/>
            <person name="Zhang R."/>
        </authorList>
    </citation>
    <scope>NUCLEOTIDE SEQUENCE [LARGE SCALE GENOMIC DNA]</scope>
    <source>
        <strain evidence="1 2">S10-8</strain>
    </source>
</reference>
<comment type="caution">
    <text evidence="1">The sequence shown here is derived from an EMBL/GenBank/DDBJ whole genome shotgun (WGS) entry which is preliminary data.</text>
</comment>
<dbReference type="Proteomes" id="UP000186551">
    <property type="component" value="Unassembled WGS sequence"/>
</dbReference>
<keyword evidence="2" id="KW-1185">Reference proteome</keyword>
<gene>
    <name evidence="1" type="ORF">A3841_05090</name>
</gene>
<accession>A0A1Q5P8K6</accession>
<evidence type="ECO:0000313" key="1">
    <source>
        <dbReference type="EMBL" id="OKL38533.1"/>
    </source>
</evidence>